<dbReference type="EMBL" id="CP097504">
    <property type="protein sequence ID" value="URD86136.1"/>
    <property type="molecule type" value="Genomic_DNA"/>
</dbReference>
<accession>A0A9E7EZ48</accession>
<organism evidence="1 2">
    <name type="scientific">Musa troglodytarum</name>
    <name type="common">fe'i banana</name>
    <dbReference type="NCBI Taxonomy" id="320322"/>
    <lineage>
        <taxon>Eukaryota</taxon>
        <taxon>Viridiplantae</taxon>
        <taxon>Streptophyta</taxon>
        <taxon>Embryophyta</taxon>
        <taxon>Tracheophyta</taxon>
        <taxon>Spermatophyta</taxon>
        <taxon>Magnoliopsida</taxon>
        <taxon>Liliopsida</taxon>
        <taxon>Zingiberales</taxon>
        <taxon>Musaceae</taxon>
        <taxon>Musa</taxon>
    </lineage>
</organism>
<dbReference type="Proteomes" id="UP001055439">
    <property type="component" value="Chromosome 2"/>
</dbReference>
<dbReference type="AlphaFoldDB" id="A0A9E7EZ48"/>
<name>A0A9E7EZ48_9LILI</name>
<proteinExistence type="predicted"/>
<keyword evidence="2" id="KW-1185">Reference proteome</keyword>
<dbReference type="OrthoDB" id="2506647at2759"/>
<dbReference type="EMBL" id="CP097504">
    <property type="protein sequence ID" value="URD86138.1"/>
    <property type="molecule type" value="Genomic_DNA"/>
</dbReference>
<protein>
    <submittedName>
        <fullName evidence="1">Phosphatidylethanolamine-binding protein</fullName>
    </submittedName>
</protein>
<reference evidence="1" key="1">
    <citation type="submission" date="2022-05" db="EMBL/GenBank/DDBJ databases">
        <title>The Musa troglodytarum L. genome provides insights into the mechanism of non-climacteric behaviour and enrichment of carotenoids.</title>
        <authorList>
            <person name="Wang J."/>
        </authorList>
    </citation>
    <scope>NUCLEOTIDE SEQUENCE</scope>
    <source>
        <tissue evidence="1">Leaf</tissue>
    </source>
</reference>
<evidence type="ECO:0000313" key="2">
    <source>
        <dbReference type="Proteomes" id="UP001055439"/>
    </source>
</evidence>
<gene>
    <name evidence="1" type="ORF">MUK42_28548</name>
</gene>
<evidence type="ECO:0000313" key="1">
    <source>
        <dbReference type="EMBL" id="URD86138.1"/>
    </source>
</evidence>
<sequence>MSWAMCWTRSLDRCRSVSRTRTGWSSMAASSSRLLWSTSLLFRLEETTCASSTRS</sequence>